<sequence length="136" mass="15902">MLSLNSEDVEEEVKPGKEEREDRYGDDDKDGNDKDKEHEEEDGNDSKRKKRFHHGYSQRQNFVLMDNIIWAGVKHSNNAIELGIESHKHPYTMPNKKSFDILVKFLKHDITIVETFSCFLKHQISLKAMIKEASKN</sequence>
<dbReference type="EMBL" id="KZ293659">
    <property type="protein sequence ID" value="PBK92330.1"/>
    <property type="molecule type" value="Genomic_DNA"/>
</dbReference>
<dbReference type="STRING" id="47427.A0A2H3DDY4"/>
<evidence type="ECO:0000256" key="1">
    <source>
        <dbReference type="SAM" id="MobiDB-lite"/>
    </source>
</evidence>
<keyword evidence="3" id="KW-1185">Reference proteome</keyword>
<feature type="region of interest" description="Disordered" evidence="1">
    <location>
        <begin position="1"/>
        <end position="53"/>
    </location>
</feature>
<name>A0A2H3DDY4_ARMGA</name>
<accession>A0A2H3DDY4</accession>
<organism evidence="2 3">
    <name type="scientific">Armillaria gallica</name>
    <name type="common">Bulbous honey fungus</name>
    <name type="synonym">Armillaria bulbosa</name>
    <dbReference type="NCBI Taxonomy" id="47427"/>
    <lineage>
        <taxon>Eukaryota</taxon>
        <taxon>Fungi</taxon>
        <taxon>Dikarya</taxon>
        <taxon>Basidiomycota</taxon>
        <taxon>Agaricomycotina</taxon>
        <taxon>Agaricomycetes</taxon>
        <taxon>Agaricomycetidae</taxon>
        <taxon>Agaricales</taxon>
        <taxon>Marasmiineae</taxon>
        <taxon>Physalacriaceae</taxon>
        <taxon>Armillaria</taxon>
    </lineage>
</organism>
<reference evidence="3" key="1">
    <citation type="journal article" date="2017" name="Nat. Ecol. Evol.">
        <title>Genome expansion and lineage-specific genetic innovations in the forest pathogenic fungi Armillaria.</title>
        <authorList>
            <person name="Sipos G."/>
            <person name="Prasanna A.N."/>
            <person name="Walter M.C."/>
            <person name="O'Connor E."/>
            <person name="Balint B."/>
            <person name="Krizsan K."/>
            <person name="Kiss B."/>
            <person name="Hess J."/>
            <person name="Varga T."/>
            <person name="Slot J."/>
            <person name="Riley R."/>
            <person name="Boka B."/>
            <person name="Rigling D."/>
            <person name="Barry K."/>
            <person name="Lee J."/>
            <person name="Mihaltcheva S."/>
            <person name="LaButti K."/>
            <person name="Lipzen A."/>
            <person name="Waldron R."/>
            <person name="Moloney N.M."/>
            <person name="Sperisen C."/>
            <person name="Kredics L."/>
            <person name="Vagvoelgyi C."/>
            <person name="Patrignani A."/>
            <person name="Fitzpatrick D."/>
            <person name="Nagy I."/>
            <person name="Doyle S."/>
            <person name="Anderson J.B."/>
            <person name="Grigoriev I.V."/>
            <person name="Gueldener U."/>
            <person name="Muensterkoetter M."/>
            <person name="Nagy L.G."/>
        </authorList>
    </citation>
    <scope>NUCLEOTIDE SEQUENCE [LARGE SCALE GENOMIC DNA]</scope>
    <source>
        <strain evidence="3">Ar21-2</strain>
    </source>
</reference>
<gene>
    <name evidence="2" type="ORF">ARMGADRAFT_1081117</name>
</gene>
<proteinExistence type="predicted"/>
<evidence type="ECO:0000313" key="3">
    <source>
        <dbReference type="Proteomes" id="UP000217790"/>
    </source>
</evidence>
<dbReference type="OrthoDB" id="3220614at2759"/>
<dbReference type="AlphaFoldDB" id="A0A2H3DDY4"/>
<dbReference type="InParanoid" id="A0A2H3DDY4"/>
<evidence type="ECO:0000313" key="2">
    <source>
        <dbReference type="EMBL" id="PBK92330.1"/>
    </source>
</evidence>
<protein>
    <submittedName>
        <fullName evidence="2">Uncharacterized protein</fullName>
    </submittedName>
</protein>
<feature type="compositionally biased region" description="Basic and acidic residues" evidence="1">
    <location>
        <begin position="12"/>
        <end position="23"/>
    </location>
</feature>
<dbReference type="Proteomes" id="UP000217790">
    <property type="component" value="Unassembled WGS sequence"/>
</dbReference>